<dbReference type="Proteomes" id="UP001317870">
    <property type="component" value="Chromosome"/>
</dbReference>
<proteinExistence type="predicted"/>
<evidence type="ECO:0000313" key="1">
    <source>
        <dbReference type="EMBL" id="BDT97010.1"/>
    </source>
</evidence>
<sequence>MAQLAAQAGASGLQLSGEGGLQQLTKLVVESALDGEITDHLGYDHGDLAGRGTGQLTQEPIQGHRVVCADDGSNTMSAPQAVT</sequence>
<evidence type="ECO:0008006" key="3">
    <source>
        <dbReference type="Google" id="ProtNLM"/>
    </source>
</evidence>
<name>A0ABM8CQ76_9NOCA</name>
<organism evidence="1 2">
    <name type="scientific">Nocardia sputorum</name>
    <dbReference type="NCBI Taxonomy" id="2984338"/>
    <lineage>
        <taxon>Bacteria</taxon>
        <taxon>Bacillati</taxon>
        <taxon>Actinomycetota</taxon>
        <taxon>Actinomycetes</taxon>
        <taxon>Mycobacteriales</taxon>
        <taxon>Nocardiaceae</taxon>
        <taxon>Nocardia</taxon>
    </lineage>
</organism>
<accession>A0ABM8CQ76</accession>
<dbReference type="EMBL" id="AP026978">
    <property type="protein sequence ID" value="BDT97010.1"/>
    <property type="molecule type" value="Genomic_DNA"/>
</dbReference>
<keyword evidence="2" id="KW-1185">Reference proteome</keyword>
<reference evidence="1 2" key="1">
    <citation type="submission" date="2022-11" db="EMBL/GenBank/DDBJ databases">
        <title>Genome Sequencing of Nocardia sp. ON39_IFM12276 and assembly.</title>
        <authorList>
            <person name="Shimojima M."/>
            <person name="Toyokawa M."/>
            <person name="Uesaka K."/>
        </authorList>
    </citation>
    <scope>NUCLEOTIDE SEQUENCE [LARGE SCALE GENOMIC DNA]</scope>
    <source>
        <strain evidence="1 2">IFM 12276</strain>
    </source>
</reference>
<evidence type="ECO:0000313" key="2">
    <source>
        <dbReference type="Proteomes" id="UP001317870"/>
    </source>
</evidence>
<gene>
    <name evidence="1" type="ORF">IFM12276_00390</name>
</gene>
<protein>
    <recommendedName>
        <fullName evidence="3">Transposase</fullName>
    </recommendedName>
</protein>